<accession>A0A820B9U0</accession>
<dbReference type="EMBL" id="CAJOAZ010009192">
    <property type="protein sequence ID" value="CAF4198906.1"/>
    <property type="molecule type" value="Genomic_DNA"/>
</dbReference>
<dbReference type="AlphaFoldDB" id="A0A820B9U0"/>
<evidence type="ECO:0000313" key="3">
    <source>
        <dbReference type="Proteomes" id="UP000663844"/>
    </source>
</evidence>
<dbReference type="Proteomes" id="UP000663844">
    <property type="component" value="Unassembled WGS sequence"/>
</dbReference>
<gene>
    <name evidence="2" type="ORF">OXD698_LOCUS40726</name>
</gene>
<name>A0A820B9U0_9BILA</name>
<sequence length="44" mass="5165">NPDFNQQQMFNPMVIPDYSMFNDDDLPPGYDSTVQNLERLDVQD</sequence>
<evidence type="ECO:0000256" key="1">
    <source>
        <dbReference type="SAM" id="MobiDB-lite"/>
    </source>
</evidence>
<organism evidence="2 3">
    <name type="scientific">Adineta steineri</name>
    <dbReference type="NCBI Taxonomy" id="433720"/>
    <lineage>
        <taxon>Eukaryota</taxon>
        <taxon>Metazoa</taxon>
        <taxon>Spiralia</taxon>
        <taxon>Gnathifera</taxon>
        <taxon>Rotifera</taxon>
        <taxon>Eurotatoria</taxon>
        <taxon>Bdelloidea</taxon>
        <taxon>Adinetida</taxon>
        <taxon>Adinetidae</taxon>
        <taxon>Adineta</taxon>
    </lineage>
</organism>
<evidence type="ECO:0000313" key="2">
    <source>
        <dbReference type="EMBL" id="CAF4198906.1"/>
    </source>
</evidence>
<reference evidence="2" key="1">
    <citation type="submission" date="2021-02" db="EMBL/GenBank/DDBJ databases">
        <authorList>
            <person name="Nowell W R."/>
        </authorList>
    </citation>
    <scope>NUCLEOTIDE SEQUENCE</scope>
</reference>
<proteinExistence type="predicted"/>
<feature type="non-terminal residue" evidence="2">
    <location>
        <position position="1"/>
    </location>
</feature>
<protein>
    <submittedName>
        <fullName evidence="2">Uncharacterized protein</fullName>
    </submittedName>
</protein>
<comment type="caution">
    <text evidence="2">The sequence shown here is derived from an EMBL/GenBank/DDBJ whole genome shotgun (WGS) entry which is preliminary data.</text>
</comment>
<feature type="region of interest" description="Disordered" evidence="1">
    <location>
        <begin position="22"/>
        <end position="44"/>
    </location>
</feature>